<dbReference type="GeneID" id="41972574"/>
<accession>A0A507AXQ7</accession>
<dbReference type="InterPro" id="IPR009003">
    <property type="entry name" value="Peptidase_S1_PA"/>
</dbReference>
<dbReference type="Proteomes" id="UP000319257">
    <property type="component" value="Unassembled WGS sequence"/>
</dbReference>
<evidence type="ECO:0000256" key="1">
    <source>
        <dbReference type="SAM" id="MobiDB-lite"/>
    </source>
</evidence>
<dbReference type="SUPFAM" id="SSF50494">
    <property type="entry name" value="Trypsin-like serine proteases"/>
    <property type="match status" value="1"/>
</dbReference>
<keyword evidence="3" id="KW-1185">Reference proteome</keyword>
<dbReference type="OrthoDB" id="5424209at2759"/>
<dbReference type="EMBL" id="SKBQ01000026">
    <property type="protein sequence ID" value="TPX14732.1"/>
    <property type="molecule type" value="Genomic_DNA"/>
</dbReference>
<comment type="caution">
    <text evidence="2">The sequence shown here is derived from an EMBL/GenBank/DDBJ whole genome shotgun (WGS) entry which is preliminary data.</text>
</comment>
<sequence length="758" mass="80914">MDQRNISYGHTDEAPPDNTVTPNSPGRAGVERSALATADAYEVATRRRRPQKWQARYRARRAAEAAAALEWQPPAAPGLGPVQHSSNSKEPSTPYVPLVDMMAIERNRQRAQQEPRLSWESIMDLHDNAVRFARSIIPSPLPPPQTDNGGVPPVDLQAPLSHPYVFVGEDITPRASAAAVADLGACQTWPPTEATGTSVLRPSALDRQETSAGPPLPHGSQLRQPANLSEGLLLIPSPTSAPHVEWACVECLRTHEENASLGHFADGSGHIAAAISLDGFGLVARYIPAGATAVALPDPQFGAPDQPYLAPLDGDDPLSTSWNHGSLLSDLSAALNQNHVTFNLLCPFLVHGVCLIDGKSPATVVILVPRASLTVDQARDAVRHICLVLRQHELHKSVAVELIEGVYTSLEKPKKGPADFERGFDTHFSITPSSGASIGPAGSSTSGTLGFYLVLKIAHKDGRIETKILAATAHHVLCPDRLEAVTAPTAATQGSTKCPTLSILQPSTEDLNCWISTLRQATNQPPQQSGFSTAATLNSAQGFQTIRHQLAVAEIGAPGPLGSVLCTSGIATYQHKFCTLHLDWGLVEIPTQEFVEEIERRLNSDPAVIASADRAVFFVGRTSGVSFGLVQPSRALLRIIGQGDVGTLVTEQVVLPTHSYDAFARPGDSGALLRGRANRHVGLVYGGFLNDPSPSPRGQGLGRALAVPPDPLFRFIALPSVDARGITMYTPLEVVRESMLDKLASLFVDAKLELMIPA</sequence>
<dbReference type="AlphaFoldDB" id="A0A507AXQ7"/>
<organism evidence="2 3">
    <name type="scientific">Thyridium curvatum</name>
    <dbReference type="NCBI Taxonomy" id="1093900"/>
    <lineage>
        <taxon>Eukaryota</taxon>
        <taxon>Fungi</taxon>
        <taxon>Dikarya</taxon>
        <taxon>Ascomycota</taxon>
        <taxon>Pezizomycotina</taxon>
        <taxon>Sordariomycetes</taxon>
        <taxon>Sordariomycetidae</taxon>
        <taxon>Thyridiales</taxon>
        <taxon>Thyridiaceae</taxon>
        <taxon>Thyridium</taxon>
    </lineage>
</organism>
<feature type="region of interest" description="Disordered" evidence="1">
    <location>
        <begin position="73"/>
        <end position="94"/>
    </location>
</feature>
<evidence type="ECO:0000313" key="3">
    <source>
        <dbReference type="Proteomes" id="UP000319257"/>
    </source>
</evidence>
<name>A0A507AXQ7_9PEZI</name>
<evidence type="ECO:0000313" key="2">
    <source>
        <dbReference type="EMBL" id="TPX14732.1"/>
    </source>
</evidence>
<dbReference type="STRING" id="1093900.A0A507AXQ7"/>
<feature type="region of interest" description="Disordered" evidence="1">
    <location>
        <begin position="1"/>
        <end position="34"/>
    </location>
</feature>
<dbReference type="RefSeq" id="XP_030996443.1">
    <property type="nucleotide sequence ID" value="XM_031139615.1"/>
</dbReference>
<gene>
    <name evidence="2" type="ORF">E0L32_005127</name>
</gene>
<reference evidence="2 3" key="1">
    <citation type="submission" date="2019-06" db="EMBL/GenBank/DDBJ databases">
        <title>Draft genome sequence of the filamentous fungus Phialemoniopsis curvata isolated from diesel fuel.</title>
        <authorList>
            <person name="Varaljay V.A."/>
            <person name="Lyon W.J."/>
            <person name="Crouch A.L."/>
            <person name="Drake C.E."/>
            <person name="Hollomon J.M."/>
            <person name="Nadeau L.J."/>
            <person name="Nunn H.S."/>
            <person name="Stevenson B.S."/>
            <person name="Bojanowski C.L."/>
            <person name="Crookes-Goodson W.J."/>
        </authorList>
    </citation>
    <scope>NUCLEOTIDE SEQUENCE [LARGE SCALE GENOMIC DNA]</scope>
    <source>
        <strain evidence="2 3">D216</strain>
    </source>
</reference>
<proteinExistence type="predicted"/>
<protein>
    <submittedName>
        <fullName evidence="2">Uncharacterized protein</fullName>
    </submittedName>
</protein>
<dbReference type="InParanoid" id="A0A507AXQ7"/>